<feature type="compositionally biased region" description="Basic and acidic residues" evidence="1">
    <location>
        <begin position="111"/>
        <end position="121"/>
    </location>
</feature>
<name>A0AB38U0J8_BURGA</name>
<feature type="region of interest" description="Disordered" evidence="1">
    <location>
        <begin position="49"/>
        <end position="87"/>
    </location>
</feature>
<dbReference type="Proteomes" id="UP001059745">
    <property type="component" value="Chromosome 2"/>
</dbReference>
<feature type="region of interest" description="Disordered" evidence="1">
    <location>
        <begin position="102"/>
        <end position="142"/>
    </location>
</feature>
<evidence type="ECO:0000313" key="2">
    <source>
        <dbReference type="EMBL" id="UWX73462.1"/>
    </source>
</evidence>
<evidence type="ECO:0000313" key="3">
    <source>
        <dbReference type="Proteomes" id="UP001059745"/>
    </source>
</evidence>
<dbReference type="EMBL" id="CP104215">
    <property type="protein sequence ID" value="UWX73462.1"/>
    <property type="molecule type" value="Genomic_DNA"/>
</dbReference>
<proteinExistence type="predicted"/>
<dbReference type="AlphaFoldDB" id="A0AB38U0J8"/>
<gene>
    <name evidence="2" type="ORF">NYZ96_34280</name>
</gene>
<organism evidence="2 3">
    <name type="scientific">Burkholderia gladioli</name>
    <name type="common">Pseudomonas marginata</name>
    <name type="synonym">Phytomonas marginata</name>
    <dbReference type="NCBI Taxonomy" id="28095"/>
    <lineage>
        <taxon>Bacteria</taxon>
        <taxon>Pseudomonadati</taxon>
        <taxon>Pseudomonadota</taxon>
        <taxon>Betaproteobacteria</taxon>
        <taxon>Burkholderiales</taxon>
        <taxon>Burkholderiaceae</taxon>
        <taxon>Burkholderia</taxon>
    </lineage>
</organism>
<protein>
    <submittedName>
        <fullName evidence="2">Uncharacterized protein</fullName>
    </submittedName>
</protein>
<evidence type="ECO:0000256" key="1">
    <source>
        <dbReference type="SAM" id="MobiDB-lite"/>
    </source>
</evidence>
<sequence>MHLAAGKHQAGMAGQLRRLARLAATGQIGLARHRRQAALGQALHRHRGIGRIAVPDRDAPAARRQQRMNAREPGSRRMIPTNSGLSAVGRLRPEAVFRASPPSACLSSRISHPDAQLEARGARSLPQKGSVDGRILSSPKSP</sequence>
<reference evidence="2" key="1">
    <citation type="submission" date="2022-09" db="EMBL/GenBank/DDBJ databases">
        <title>Genomic of Burkholderia gladioli.</title>
        <authorList>
            <person name="Wu H."/>
        </authorList>
    </citation>
    <scope>NUCLEOTIDE SEQUENCE</scope>
    <source>
        <strain evidence="2">ZN-S4</strain>
    </source>
</reference>
<accession>A0AB38U0J8</accession>